<gene>
    <name evidence="1" type="ORF">ABID37_001961</name>
</gene>
<reference evidence="1 2" key="1">
    <citation type="submission" date="2024-06" db="EMBL/GenBank/DDBJ databases">
        <title>Genomic Encyclopedia of Type Strains, Phase IV (KMG-IV): sequencing the most valuable type-strain genomes for metagenomic binning, comparative biology and taxonomic classification.</title>
        <authorList>
            <person name="Goeker M."/>
        </authorList>
    </citation>
    <scope>NUCLEOTIDE SEQUENCE [LARGE SCALE GENOMIC DNA]</scope>
    <source>
        <strain evidence="1 2">DSM 27865</strain>
    </source>
</reference>
<dbReference type="EC" id="3.1.3.18" evidence="1"/>
<comment type="caution">
    <text evidence="1">The sequence shown here is derived from an EMBL/GenBank/DDBJ whole genome shotgun (WGS) entry which is preliminary data.</text>
</comment>
<sequence>MKILHFAPEKGLATLFAELTPEGYDPVDLAPDGYRFLKVRQFDVVTDMETLATGTYDLILHSHIVEHLPISLAHFFFHVFRALKEDGVHVFAAPLMPGHYDEYLGPLSKEDATKRFGQWDHVRWLGVEDFDRHLGALMRLEKDFDLTKIFSKRELRACNIPASQQMGLHGSTVFMTTKNDYRLAGDYEMPHTPSPDPIRESRKRRKFLRWW</sequence>
<protein>
    <submittedName>
        <fullName evidence="1">Phosphoglycolate phosphatase</fullName>
        <ecNumber evidence="1">3.1.3.18</ecNumber>
    </submittedName>
</protein>
<dbReference type="Gene3D" id="3.40.50.150">
    <property type="entry name" value="Vaccinia Virus protein VP39"/>
    <property type="match status" value="1"/>
</dbReference>
<dbReference type="EMBL" id="JBEPML010000005">
    <property type="protein sequence ID" value="MET3791753.1"/>
    <property type="molecule type" value="Genomic_DNA"/>
</dbReference>
<dbReference type="GO" id="GO:0008967">
    <property type="term" value="F:phosphoglycolate phosphatase activity"/>
    <property type="evidence" value="ECO:0007669"/>
    <property type="project" value="UniProtKB-EC"/>
</dbReference>
<dbReference type="InterPro" id="IPR029063">
    <property type="entry name" value="SAM-dependent_MTases_sf"/>
</dbReference>
<evidence type="ECO:0000313" key="2">
    <source>
        <dbReference type="Proteomes" id="UP001549076"/>
    </source>
</evidence>
<dbReference type="Proteomes" id="UP001549076">
    <property type="component" value="Unassembled WGS sequence"/>
</dbReference>
<keyword evidence="1" id="KW-0378">Hydrolase</keyword>
<accession>A0ABV2N1I4</accession>
<evidence type="ECO:0000313" key="1">
    <source>
        <dbReference type="EMBL" id="MET3791753.1"/>
    </source>
</evidence>
<dbReference type="SUPFAM" id="SSF53335">
    <property type="entry name" value="S-adenosyl-L-methionine-dependent methyltransferases"/>
    <property type="match status" value="1"/>
</dbReference>
<organism evidence="1 2">
    <name type="scientific">Aquamicrobium terrae</name>
    <dbReference type="NCBI Taxonomy" id="1324945"/>
    <lineage>
        <taxon>Bacteria</taxon>
        <taxon>Pseudomonadati</taxon>
        <taxon>Pseudomonadota</taxon>
        <taxon>Alphaproteobacteria</taxon>
        <taxon>Hyphomicrobiales</taxon>
        <taxon>Phyllobacteriaceae</taxon>
        <taxon>Aquamicrobium</taxon>
    </lineage>
</organism>
<keyword evidence="2" id="KW-1185">Reference proteome</keyword>
<name>A0ABV2N1I4_9HYPH</name>
<proteinExistence type="predicted"/>